<reference evidence="2" key="1">
    <citation type="submission" date="2023-09" db="EMBL/GenBank/DDBJ databases">
        <title>Paucibacter sp. APW11 Genome sequencing and assembly.</title>
        <authorList>
            <person name="Kim I."/>
        </authorList>
    </citation>
    <scope>NUCLEOTIDE SEQUENCE</scope>
    <source>
        <strain evidence="2">APW11</strain>
    </source>
</reference>
<comment type="caution">
    <text evidence="2">The sequence shown here is derived from an EMBL/GenBank/DDBJ whole genome shotgun (WGS) entry which is preliminary data.</text>
</comment>
<evidence type="ECO:0000313" key="3">
    <source>
        <dbReference type="Proteomes" id="UP001246372"/>
    </source>
</evidence>
<proteinExistence type="predicted"/>
<dbReference type="EMBL" id="JAVXZY010000003">
    <property type="protein sequence ID" value="MDT8999545.1"/>
    <property type="molecule type" value="Genomic_DNA"/>
</dbReference>
<organism evidence="2 3">
    <name type="scientific">Roseateles aquae</name>
    <dbReference type="NCBI Taxonomy" id="3077235"/>
    <lineage>
        <taxon>Bacteria</taxon>
        <taxon>Pseudomonadati</taxon>
        <taxon>Pseudomonadota</taxon>
        <taxon>Betaproteobacteria</taxon>
        <taxon>Burkholderiales</taxon>
        <taxon>Sphaerotilaceae</taxon>
        <taxon>Roseateles</taxon>
    </lineage>
</organism>
<accession>A0ABU3PAJ3</accession>
<dbReference type="Proteomes" id="UP001246372">
    <property type="component" value="Unassembled WGS sequence"/>
</dbReference>
<evidence type="ECO:0008006" key="4">
    <source>
        <dbReference type="Google" id="ProtNLM"/>
    </source>
</evidence>
<name>A0ABU3PAJ3_9BURK</name>
<evidence type="ECO:0000313" key="2">
    <source>
        <dbReference type="EMBL" id="MDT8999545.1"/>
    </source>
</evidence>
<protein>
    <recommendedName>
        <fullName evidence="4">SPOR domain-containing protein</fullName>
    </recommendedName>
</protein>
<sequence>MLRTLVLLLLLANALFFSWSRGWLDSIAPAHGEREPERLQRQQHPERLQVLNDRDAAALQQRSCLEIGPLRGEEPLKNAQAMLAKAGIASSEWQDQRSDLAGVWAVATIKFPNKEFGQRKEETYHRLKINFEYLSGMPEEMPSMLLSRHPSEKAAEAAVEAMSQRALKGLRVLQLQAPQTVHLLQFPRADGALRGQLAAFNARPCANPPALAASAPAASSPAGPASSSASR</sequence>
<feature type="region of interest" description="Disordered" evidence="1">
    <location>
        <begin position="209"/>
        <end position="231"/>
    </location>
</feature>
<keyword evidence="3" id="KW-1185">Reference proteome</keyword>
<evidence type="ECO:0000256" key="1">
    <source>
        <dbReference type="SAM" id="MobiDB-lite"/>
    </source>
</evidence>
<dbReference type="RefSeq" id="WP_315650106.1">
    <property type="nucleotide sequence ID" value="NZ_JAVXZY010000003.1"/>
</dbReference>
<gene>
    <name evidence="2" type="ORF">RQP53_09725</name>
</gene>